<proteinExistence type="predicted"/>
<dbReference type="Proteomes" id="UP000887458">
    <property type="component" value="Unassembled WGS sequence"/>
</dbReference>
<name>A0ABQ8IXV8_DERPT</name>
<dbReference type="EMBL" id="NJHN03000099">
    <property type="protein sequence ID" value="KAH9415147.1"/>
    <property type="molecule type" value="Genomic_DNA"/>
</dbReference>
<keyword evidence="2" id="KW-1185">Reference proteome</keyword>
<evidence type="ECO:0000313" key="2">
    <source>
        <dbReference type="Proteomes" id="UP000887458"/>
    </source>
</evidence>
<protein>
    <submittedName>
        <fullName evidence="1">Uncharacterized protein</fullName>
    </submittedName>
</protein>
<comment type="caution">
    <text evidence="1">The sequence shown here is derived from an EMBL/GenBank/DDBJ whole genome shotgun (WGS) entry which is preliminary data.</text>
</comment>
<reference evidence="1 2" key="1">
    <citation type="journal article" date="2018" name="J. Allergy Clin. Immunol.">
        <title>High-quality assembly of Dermatophagoides pteronyssinus genome and transcriptome reveals a wide range of novel allergens.</title>
        <authorList>
            <person name="Liu X.Y."/>
            <person name="Yang K.Y."/>
            <person name="Wang M.Q."/>
            <person name="Kwok J.S."/>
            <person name="Zeng X."/>
            <person name="Yang Z."/>
            <person name="Xiao X.J."/>
            <person name="Lau C.P."/>
            <person name="Li Y."/>
            <person name="Huang Z.M."/>
            <person name="Ba J.G."/>
            <person name="Yim A.K."/>
            <person name="Ouyang C.Y."/>
            <person name="Ngai S.M."/>
            <person name="Chan T.F."/>
            <person name="Leung E.L."/>
            <person name="Liu L."/>
            <person name="Liu Z.G."/>
            <person name="Tsui S.K."/>
        </authorList>
    </citation>
    <scope>NUCLEOTIDE SEQUENCE [LARGE SCALE GENOMIC DNA]</scope>
    <source>
        <strain evidence="1">Derp</strain>
    </source>
</reference>
<organism evidence="1 2">
    <name type="scientific">Dermatophagoides pteronyssinus</name>
    <name type="common">European house dust mite</name>
    <dbReference type="NCBI Taxonomy" id="6956"/>
    <lineage>
        <taxon>Eukaryota</taxon>
        <taxon>Metazoa</taxon>
        <taxon>Ecdysozoa</taxon>
        <taxon>Arthropoda</taxon>
        <taxon>Chelicerata</taxon>
        <taxon>Arachnida</taxon>
        <taxon>Acari</taxon>
        <taxon>Acariformes</taxon>
        <taxon>Sarcoptiformes</taxon>
        <taxon>Astigmata</taxon>
        <taxon>Psoroptidia</taxon>
        <taxon>Analgoidea</taxon>
        <taxon>Pyroglyphidae</taxon>
        <taxon>Dermatophagoidinae</taxon>
        <taxon>Dermatophagoides</taxon>
    </lineage>
</organism>
<gene>
    <name evidence="1" type="ORF">DERP_006237</name>
</gene>
<sequence length="92" mass="11124">MIVDYHNYRLDYDPVQLIIHKKTKNLKNILLESFLDAFLDAYFSQKRIYQMIQKRFLIFYVDVDNIDDIDYGNIWPQILNIFASFIRINGDV</sequence>
<evidence type="ECO:0000313" key="1">
    <source>
        <dbReference type="EMBL" id="KAH9415147.1"/>
    </source>
</evidence>
<reference evidence="1 2" key="2">
    <citation type="journal article" date="2022" name="Mol. Biol. Evol.">
        <title>Comparative Genomics Reveals Insights into the Divergent Evolution of Astigmatic Mites and Household Pest Adaptations.</title>
        <authorList>
            <person name="Xiong Q."/>
            <person name="Wan A.T."/>
            <person name="Liu X."/>
            <person name="Fung C.S."/>
            <person name="Xiao X."/>
            <person name="Malainual N."/>
            <person name="Hou J."/>
            <person name="Wang L."/>
            <person name="Wang M."/>
            <person name="Yang K.Y."/>
            <person name="Cui Y."/>
            <person name="Leung E.L."/>
            <person name="Nong W."/>
            <person name="Shin S.K."/>
            <person name="Au S.W."/>
            <person name="Jeong K.Y."/>
            <person name="Chew F.T."/>
            <person name="Hui J.H."/>
            <person name="Leung T.F."/>
            <person name="Tungtrongchitr A."/>
            <person name="Zhong N."/>
            <person name="Liu Z."/>
            <person name="Tsui S.K."/>
        </authorList>
    </citation>
    <scope>NUCLEOTIDE SEQUENCE [LARGE SCALE GENOMIC DNA]</scope>
    <source>
        <strain evidence="1">Derp</strain>
    </source>
</reference>
<accession>A0ABQ8IXV8</accession>